<feature type="transmembrane region" description="Helical" evidence="2">
    <location>
        <begin position="451"/>
        <end position="473"/>
    </location>
</feature>
<dbReference type="eggNOG" id="ENOG502SPX8">
    <property type="taxonomic scope" value="Eukaryota"/>
</dbReference>
<feature type="compositionally biased region" description="Basic and acidic residues" evidence="1">
    <location>
        <begin position="167"/>
        <end position="177"/>
    </location>
</feature>
<dbReference type="GeneID" id="19278237"/>
<feature type="region of interest" description="Disordered" evidence="1">
    <location>
        <begin position="158"/>
        <end position="177"/>
    </location>
</feature>
<proteinExistence type="predicted"/>
<evidence type="ECO:0000313" key="3">
    <source>
        <dbReference type="EMBL" id="ETS74740.1"/>
    </source>
</evidence>
<dbReference type="KEGG" id="pfy:PFICI_13224"/>
<dbReference type="OMA" id="MLIAPEF"/>
<keyword evidence="4" id="KW-1185">Reference proteome</keyword>
<dbReference type="EMBL" id="KI912119">
    <property type="protein sequence ID" value="ETS74740.1"/>
    <property type="molecule type" value="Genomic_DNA"/>
</dbReference>
<keyword evidence="2" id="KW-1133">Transmembrane helix</keyword>
<keyword evidence="2" id="KW-0812">Transmembrane</keyword>
<evidence type="ECO:0000313" key="4">
    <source>
        <dbReference type="Proteomes" id="UP000030651"/>
    </source>
</evidence>
<dbReference type="HOGENOM" id="CLU_022883_4_1_1"/>
<feature type="transmembrane region" description="Helical" evidence="2">
    <location>
        <begin position="311"/>
        <end position="329"/>
    </location>
</feature>
<gene>
    <name evidence="3" type="ORF">PFICI_13224</name>
</gene>
<dbReference type="InParanoid" id="W3WLH5"/>
<dbReference type="PANTHER" id="PTHR35043:SF7">
    <property type="entry name" value="TRANSCRIPTION FACTOR DOMAIN-CONTAINING PROTEIN"/>
    <property type="match status" value="1"/>
</dbReference>
<sequence length="532" mass="59747">MVFRPNCSLPESAPSGFVLSPNVRSTTGIAWSCVSIIILSTWSVLFLSVPPDINTTGFRQEIRRQLYLAGRKLAGMCIMLAFPELITANCIANLHVAWINCAQLRQWAEQDNVPWSMAHTLLANIGGIAVQFSNIDCEQGVPKQCSLQSHEVPAIALNTTASNDNKGPGRVEIKSNAEPDTRFASKLESAGSQKCDQEILNSTLSVKDIPSFLKDFQRKQQRRLEGHGETPWRPYTPHQILATKVASEMKLSHGNTRVYNSQNIAPLQGNIWILDANQLCLARRLNIIRQLPRITPNEIDDRSKSDGLMRFLAVMQLSWLAVELIARATGGMPSAALEISTLAFASMASIIYVIEWRKPKDIRVPFYVDADSNISQTAFAQVAQVAPMLYPTPNRHYYMPTYVIHQVIDNKYSKRYLDRIYMLFSAICTSIFGGIHLFAWNFPFPSHIETVLWRTSALIVVVVPIFSVLSIAIESILSNHTSQKTWKWPAMALTPIYLASRIYIMVESLRSLYYLPPEALAATWAQEAPHLW</sequence>
<dbReference type="PANTHER" id="PTHR35043">
    <property type="entry name" value="TRANSCRIPTION FACTOR DOMAIN-CONTAINING PROTEIN"/>
    <property type="match status" value="1"/>
</dbReference>
<dbReference type="AlphaFoldDB" id="W3WLH5"/>
<organism evidence="3 4">
    <name type="scientific">Pestalotiopsis fici (strain W106-1 / CGMCC3.15140)</name>
    <dbReference type="NCBI Taxonomy" id="1229662"/>
    <lineage>
        <taxon>Eukaryota</taxon>
        <taxon>Fungi</taxon>
        <taxon>Dikarya</taxon>
        <taxon>Ascomycota</taxon>
        <taxon>Pezizomycotina</taxon>
        <taxon>Sordariomycetes</taxon>
        <taxon>Xylariomycetidae</taxon>
        <taxon>Amphisphaeriales</taxon>
        <taxon>Sporocadaceae</taxon>
        <taxon>Pestalotiopsis</taxon>
    </lineage>
</organism>
<reference evidence="4" key="1">
    <citation type="journal article" date="2015" name="BMC Genomics">
        <title>Genomic and transcriptomic analysis of the endophytic fungus Pestalotiopsis fici reveals its lifestyle and high potential for synthesis of natural products.</title>
        <authorList>
            <person name="Wang X."/>
            <person name="Zhang X."/>
            <person name="Liu L."/>
            <person name="Xiang M."/>
            <person name="Wang W."/>
            <person name="Sun X."/>
            <person name="Che Y."/>
            <person name="Guo L."/>
            <person name="Liu G."/>
            <person name="Guo L."/>
            <person name="Wang C."/>
            <person name="Yin W.B."/>
            <person name="Stadler M."/>
            <person name="Zhang X."/>
            <person name="Liu X."/>
        </authorList>
    </citation>
    <scope>NUCLEOTIDE SEQUENCE [LARGE SCALE GENOMIC DNA]</scope>
    <source>
        <strain evidence="4">W106-1 / CGMCC3.15140</strain>
    </source>
</reference>
<protein>
    <submittedName>
        <fullName evidence="3">Uncharacterized protein</fullName>
    </submittedName>
</protein>
<dbReference type="Proteomes" id="UP000030651">
    <property type="component" value="Unassembled WGS sequence"/>
</dbReference>
<dbReference type="RefSeq" id="XP_007839996.1">
    <property type="nucleotide sequence ID" value="XM_007841805.1"/>
</dbReference>
<keyword evidence="2" id="KW-0472">Membrane</keyword>
<feature type="transmembrane region" description="Helical" evidence="2">
    <location>
        <begin position="420"/>
        <end position="439"/>
    </location>
</feature>
<accession>W3WLH5</accession>
<feature type="transmembrane region" description="Helical" evidence="2">
    <location>
        <begin position="335"/>
        <end position="354"/>
    </location>
</feature>
<feature type="transmembrane region" description="Helical" evidence="2">
    <location>
        <begin position="29"/>
        <end position="49"/>
    </location>
</feature>
<evidence type="ECO:0000256" key="2">
    <source>
        <dbReference type="SAM" id="Phobius"/>
    </source>
</evidence>
<evidence type="ECO:0000256" key="1">
    <source>
        <dbReference type="SAM" id="MobiDB-lite"/>
    </source>
</evidence>
<dbReference type="OrthoDB" id="3061561at2759"/>
<name>W3WLH5_PESFW</name>